<evidence type="ECO:0000259" key="12">
    <source>
        <dbReference type="Pfam" id="PF07715"/>
    </source>
</evidence>
<reference evidence="14" key="1">
    <citation type="submission" date="2018-02" db="EMBL/GenBank/DDBJ databases">
        <title>Genome sequencing of Solimonas sp. HR-BB.</title>
        <authorList>
            <person name="Lee Y."/>
            <person name="Jeon C.O."/>
        </authorList>
    </citation>
    <scope>NUCLEOTIDE SEQUENCE [LARGE SCALE GENOMIC DNA]</scope>
    <source>
        <strain evidence="14">HR-U</strain>
    </source>
</reference>
<protein>
    <submittedName>
        <fullName evidence="13">SusC/RagA family TonB-linked outer membrane protein</fullName>
    </submittedName>
</protein>
<feature type="domain" description="TonB-dependent receptor plug" evidence="12">
    <location>
        <begin position="274"/>
        <end position="379"/>
    </location>
</feature>
<evidence type="ECO:0000259" key="11">
    <source>
        <dbReference type="Pfam" id="PF00593"/>
    </source>
</evidence>
<dbReference type="InterPro" id="IPR023996">
    <property type="entry name" value="TonB-dep_OMP_SusC/RagA"/>
</dbReference>
<dbReference type="Gene3D" id="2.170.130.10">
    <property type="entry name" value="TonB-dependent receptor, plug domain"/>
    <property type="match status" value="1"/>
</dbReference>
<dbReference type="SUPFAM" id="SSF56935">
    <property type="entry name" value="Porins"/>
    <property type="match status" value="1"/>
</dbReference>
<dbReference type="EMBL" id="PTRA01000001">
    <property type="protein sequence ID" value="PQA60746.1"/>
    <property type="molecule type" value="Genomic_DNA"/>
</dbReference>
<evidence type="ECO:0000256" key="8">
    <source>
        <dbReference type="PROSITE-ProRule" id="PRU01360"/>
    </source>
</evidence>
<comment type="subcellular location">
    <subcellularLocation>
        <location evidence="1 8">Cell outer membrane</location>
        <topology evidence="1 8">Multi-pass membrane protein</topology>
    </subcellularLocation>
</comment>
<evidence type="ECO:0000256" key="3">
    <source>
        <dbReference type="ARBA" id="ARBA00022452"/>
    </source>
</evidence>
<keyword evidence="4 8" id="KW-0812">Transmembrane</keyword>
<dbReference type="PROSITE" id="PS52016">
    <property type="entry name" value="TONB_DEPENDENT_REC_3"/>
    <property type="match status" value="1"/>
</dbReference>
<evidence type="ECO:0000256" key="6">
    <source>
        <dbReference type="ARBA" id="ARBA00023136"/>
    </source>
</evidence>
<dbReference type="Gene3D" id="2.40.170.20">
    <property type="entry name" value="TonB-dependent receptor, beta-barrel domain"/>
    <property type="match status" value="1"/>
</dbReference>
<dbReference type="Gene3D" id="2.60.40.1120">
    <property type="entry name" value="Carboxypeptidase-like, regulatory domain"/>
    <property type="match status" value="1"/>
</dbReference>
<keyword evidence="5 9" id="KW-0798">TonB box</keyword>
<name>A0A2S7IST7_9BACT</name>
<comment type="similarity">
    <text evidence="8 9">Belongs to the TonB-dependent receptor family.</text>
</comment>
<dbReference type="FunFam" id="2.170.130.10:FF:000003">
    <property type="entry name" value="SusC/RagA family TonB-linked outer membrane protein"/>
    <property type="match status" value="1"/>
</dbReference>
<evidence type="ECO:0000256" key="7">
    <source>
        <dbReference type="ARBA" id="ARBA00023237"/>
    </source>
</evidence>
<keyword evidence="14" id="KW-1185">Reference proteome</keyword>
<feature type="transmembrane region" description="Helical" evidence="10">
    <location>
        <begin position="50"/>
        <end position="75"/>
    </location>
</feature>
<feature type="domain" description="TonB-dependent receptor-like beta-barrel" evidence="11">
    <location>
        <begin position="562"/>
        <end position="1131"/>
    </location>
</feature>
<keyword evidence="7 8" id="KW-0998">Cell outer membrane</keyword>
<dbReference type="AlphaFoldDB" id="A0A2S7IST7"/>
<dbReference type="InterPro" id="IPR008969">
    <property type="entry name" value="CarboxyPept-like_regulatory"/>
</dbReference>
<keyword evidence="2 8" id="KW-0813">Transport</keyword>
<dbReference type="Proteomes" id="UP000239590">
    <property type="component" value="Unassembled WGS sequence"/>
</dbReference>
<keyword evidence="10" id="KW-1133">Transmembrane helix</keyword>
<evidence type="ECO:0000256" key="9">
    <source>
        <dbReference type="RuleBase" id="RU003357"/>
    </source>
</evidence>
<keyword evidence="6 8" id="KW-0472">Membrane</keyword>
<dbReference type="NCBIfam" id="TIGR04056">
    <property type="entry name" value="OMP_RagA_SusC"/>
    <property type="match status" value="1"/>
</dbReference>
<organism evidence="13 14">
    <name type="scientific">Siphonobacter curvatus</name>
    <dbReference type="NCBI Taxonomy" id="2094562"/>
    <lineage>
        <taxon>Bacteria</taxon>
        <taxon>Pseudomonadati</taxon>
        <taxon>Bacteroidota</taxon>
        <taxon>Cytophagia</taxon>
        <taxon>Cytophagales</taxon>
        <taxon>Cytophagaceae</taxon>
        <taxon>Siphonobacter</taxon>
    </lineage>
</organism>
<dbReference type="InterPro" id="IPR012910">
    <property type="entry name" value="Plug_dom"/>
</dbReference>
<dbReference type="Pfam" id="PF13715">
    <property type="entry name" value="CarbopepD_reg_2"/>
    <property type="match status" value="1"/>
</dbReference>
<sequence length="1168" mass="130919">MYHHLPPEKSQIFAQIYSDLTGRKRGLLYQFFSNQYNHKSMKNNRKPNKILLRIMRLSICQFLLVILGTTLAAAFDGNGQELLNKRITLNISNEEVSTALRQIGKQAAVQFMYSPQVIQATRKVSLQAQNERLFHILETLFGNASQIRYKVKGSTIILHMAQEEALTTEENSVLLAANSVQDLTITGTVTDETNTGMPGVNVAIKNTNRGITTDASGNYAINVPDREAVLVFSYIGYEKQEWPVTGRSKLNVQLKPNSNSLNEVVVVAYGQQKKATVTGAVASIGTKELVQSPVSNLTNALAGRLPGLITTQRSGEPGVDGSTLYIRGVNTLNNATPIVMVDGVERSMDYLDPNDIESLTILKDAAATAVLGMRGANGAVLVTTKRGSSGAPQVSFRSSIGVQEATRLPKYLGSYDYATLYNEALRNDGQQPAFTDQQLEGYRNGSLPNTDFYKFLMQPSRVAQANLNVSGGGSTARYFISAGYNFQEGNYRHTKENQEGYNGNNIMKRYNLRANVDVDITSTLSARLDLAGILTDRTDGNNSAGDIMNLANRMPPIYPIFNPDGSMFGNGTFTQNIYGELSQKGYRHWYNNTVQGTFALTRKLDFITKNLSAKASFSYDNTNTPNSSFTRSYALFEPIYNAQGQITSYKQFGQDTRIDPNGSFGGGDAVRNTYFEATLNWNRQFKDHDLTGMLLWNRRLQEYRSQIPYAYQSLLFRGTYNYKQKYLLEVSASYQGSENFPRESRYGLFPSISGGWVISEEGFLKEHLRADDFLKIRASYGEVGNDRSSGDRYPSAAQRFLWFTSWGGGGDGDAYYFGTNAARANGWFQQAIGNPGVTWERGRQLDVGLETRFWGGRLGFTLDLFRQRRSNILISRSTLSDVFGQDIKAQNIGIVDNKGFEFELTHDNKIGRVHYFIKPNVTFARNKIVYQDEVARPYPWMRRTGRPVGTKFGLIAEGFFQNEEDVKSSPFQNFSTYGPGDLKYRKLTGDEYDRVQTSFDETAIGYARTPEIIFGSSIGVDYEGFDVSVLLQGAAHTDVMLNNEAVYEFFQSGKVKPFHLGRWTPETAATATYPRLHASTNGNNHRGSTFWIRSADYLRIKNLEVGYRLPKKWLAPIGLSYFRVYVNGMNLYTWDKLKDFQVDPEIGDGNGAMYPIQKIWNLGIDLRF</sequence>
<dbReference type="NCBIfam" id="TIGR04057">
    <property type="entry name" value="SusC_RagA_signa"/>
    <property type="match status" value="1"/>
</dbReference>
<dbReference type="InterPro" id="IPR039426">
    <property type="entry name" value="TonB-dep_rcpt-like"/>
</dbReference>
<evidence type="ECO:0000313" key="14">
    <source>
        <dbReference type="Proteomes" id="UP000239590"/>
    </source>
</evidence>
<evidence type="ECO:0000256" key="5">
    <source>
        <dbReference type="ARBA" id="ARBA00023077"/>
    </source>
</evidence>
<accession>A0A2S7IST7</accession>
<dbReference type="Pfam" id="PF07715">
    <property type="entry name" value="Plug"/>
    <property type="match status" value="1"/>
</dbReference>
<dbReference type="InterPro" id="IPR037066">
    <property type="entry name" value="Plug_dom_sf"/>
</dbReference>
<evidence type="ECO:0000256" key="2">
    <source>
        <dbReference type="ARBA" id="ARBA00022448"/>
    </source>
</evidence>
<proteinExistence type="inferred from homology"/>
<evidence type="ECO:0000256" key="10">
    <source>
        <dbReference type="SAM" id="Phobius"/>
    </source>
</evidence>
<dbReference type="GO" id="GO:0009279">
    <property type="term" value="C:cell outer membrane"/>
    <property type="evidence" value="ECO:0007669"/>
    <property type="project" value="UniProtKB-SubCell"/>
</dbReference>
<keyword evidence="3 8" id="KW-1134">Transmembrane beta strand</keyword>
<dbReference type="InterPro" id="IPR000531">
    <property type="entry name" value="Beta-barrel_TonB"/>
</dbReference>
<dbReference type="SUPFAM" id="SSF49464">
    <property type="entry name" value="Carboxypeptidase regulatory domain-like"/>
    <property type="match status" value="1"/>
</dbReference>
<dbReference type="InterPro" id="IPR036942">
    <property type="entry name" value="Beta-barrel_TonB_sf"/>
</dbReference>
<evidence type="ECO:0000256" key="1">
    <source>
        <dbReference type="ARBA" id="ARBA00004571"/>
    </source>
</evidence>
<dbReference type="OrthoDB" id="9768177at2"/>
<evidence type="ECO:0000256" key="4">
    <source>
        <dbReference type="ARBA" id="ARBA00022692"/>
    </source>
</evidence>
<evidence type="ECO:0000313" key="13">
    <source>
        <dbReference type="EMBL" id="PQA60746.1"/>
    </source>
</evidence>
<gene>
    <name evidence="13" type="ORF">C5O19_14365</name>
</gene>
<dbReference type="InterPro" id="IPR023997">
    <property type="entry name" value="TonB-dep_OMP_SusC/RagA_CS"/>
</dbReference>
<comment type="caution">
    <text evidence="13">The sequence shown here is derived from an EMBL/GenBank/DDBJ whole genome shotgun (WGS) entry which is preliminary data.</text>
</comment>
<dbReference type="Pfam" id="PF00593">
    <property type="entry name" value="TonB_dep_Rec_b-barrel"/>
    <property type="match status" value="1"/>
</dbReference>